<evidence type="ECO:0000313" key="2">
    <source>
        <dbReference type="Proteomes" id="UP000064912"/>
    </source>
</evidence>
<sequence>MPALYGTVKPKINKRFGIMEKKRGRPSVDTEAINLRLPRQLIEAIDDARRNQPDLPTRPEMIRRILNEWQCEVSAKKAD</sequence>
<accession>A0A0D6B923</accession>
<dbReference type="AlphaFoldDB" id="A0A0D6B923"/>
<evidence type="ECO:0008006" key="3">
    <source>
        <dbReference type="Google" id="ProtNLM"/>
    </source>
</evidence>
<dbReference type="Proteomes" id="UP000064912">
    <property type="component" value="Chromosome"/>
</dbReference>
<protein>
    <recommendedName>
        <fullName evidence="3">Ribbon-helix-helix protein CopG domain-containing protein</fullName>
    </recommendedName>
</protein>
<dbReference type="PATRIC" id="fig|35806.4.peg.4268"/>
<evidence type="ECO:0000313" key="1">
    <source>
        <dbReference type="EMBL" id="BAQ71285.1"/>
    </source>
</evidence>
<organism evidence="1 2">
    <name type="scientific">Rhodovulum sulfidophilum</name>
    <name type="common">Rhodobacter sulfidophilus</name>
    <dbReference type="NCBI Taxonomy" id="35806"/>
    <lineage>
        <taxon>Bacteria</taxon>
        <taxon>Pseudomonadati</taxon>
        <taxon>Pseudomonadota</taxon>
        <taxon>Alphaproteobacteria</taxon>
        <taxon>Rhodobacterales</taxon>
        <taxon>Paracoccaceae</taxon>
        <taxon>Rhodovulum</taxon>
    </lineage>
</organism>
<dbReference type="KEGG" id="rsu:NHU_04165"/>
<dbReference type="EMBL" id="AP014800">
    <property type="protein sequence ID" value="BAQ71285.1"/>
    <property type="molecule type" value="Genomic_DNA"/>
</dbReference>
<reference evidence="1 2" key="1">
    <citation type="submission" date="2015-02" db="EMBL/GenBank/DDBJ databases">
        <title>Genome sequene of Rhodovulum sulfidophilum DSM 2351.</title>
        <authorList>
            <person name="Nagao N."/>
        </authorList>
    </citation>
    <scope>NUCLEOTIDE SEQUENCE [LARGE SCALE GENOMIC DNA]</scope>
    <source>
        <strain evidence="1 2">DSM 2351</strain>
    </source>
</reference>
<gene>
    <name evidence="1" type="ORF">NHU_04165</name>
</gene>
<name>A0A0D6B923_RHOSU</name>
<proteinExistence type="predicted"/>